<dbReference type="GO" id="GO:0000455">
    <property type="term" value="P:enzyme-directed rRNA pseudouridine synthesis"/>
    <property type="evidence" value="ECO:0007669"/>
    <property type="project" value="UniProtKB-ARBA"/>
</dbReference>
<dbReference type="GO" id="GO:0120159">
    <property type="term" value="F:rRNA pseudouridine synthase activity"/>
    <property type="evidence" value="ECO:0007669"/>
    <property type="project" value="UniProtKB-ARBA"/>
</dbReference>
<protein>
    <recommendedName>
        <fullName evidence="5">Pseudouridine synthase</fullName>
        <ecNumber evidence="5">5.4.99.-</ecNumber>
    </recommendedName>
</protein>
<proteinExistence type="inferred from homology"/>
<dbReference type="PROSITE" id="PS01129">
    <property type="entry name" value="PSI_RLU"/>
    <property type="match status" value="1"/>
</dbReference>
<dbReference type="STRING" id="1855912.LuPra_03270"/>
<dbReference type="PROSITE" id="PS50889">
    <property type="entry name" value="S4"/>
    <property type="match status" value="1"/>
</dbReference>
<organism evidence="7 8">
    <name type="scientific">Luteitalea pratensis</name>
    <dbReference type="NCBI Taxonomy" id="1855912"/>
    <lineage>
        <taxon>Bacteria</taxon>
        <taxon>Pseudomonadati</taxon>
        <taxon>Acidobacteriota</taxon>
        <taxon>Vicinamibacteria</taxon>
        <taxon>Vicinamibacterales</taxon>
        <taxon>Vicinamibacteraceae</taxon>
        <taxon>Luteitalea</taxon>
    </lineage>
</organism>
<dbReference type="EC" id="5.4.99.-" evidence="5"/>
<dbReference type="CDD" id="cd00165">
    <property type="entry name" value="S4"/>
    <property type="match status" value="1"/>
</dbReference>
<dbReference type="AlphaFoldDB" id="A0A143PN73"/>
<dbReference type="Pfam" id="PF00849">
    <property type="entry name" value="PseudoU_synth_2"/>
    <property type="match status" value="1"/>
</dbReference>
<dbReference type="GO" id="GO:0003723">
    <property type="term" value="F:RNA binding"/>
    <property type="evidence" value="ECO:0007669"/>
    <property type="project" value="UniProtKB-KW"/>
</dbReference>
<keyword evidence="2 5" id="KW-0413">Isomerase</keyword>
<dbReference type="InterPro" id="IPR020103">
    <property type="entry name" value="PsdUridine_synth_cat_dom_sf"/>
</dbReference>
<comment type="similarity">
    <text evidence="1 5">Belongs to the pseudouridine synthase RluA family.</text>
</comment>
<keyword evidence="8" id="KW-1185">Reference proteome</keyword>
<dbReference type="EMBL" id="CP015136">
    <property type="protein sequence ID" value="AMY10042.1"/>
    <property type="molecule type" value="Genomic_DNA"/>
</dbReference>
<dbReference type="InterPro" id="IPR050188">
    <property type="entry name" value="RluA_PseudoU_synthase"/>
</dbReference>
<evidence type="ECO:0000256" key="1">
    <source>
        <dbReference type="ARBA" id="ARBA00010876"/>
    </source>
</evidence>
<dbReference type="SMART" id="SM00363">
    <property type="entry name" value="S4"/>
    <property type="match status" value="1"/>
</dbReference>
<dbReference type="PANTHER" id="PTHR21600:SF44">
    <property type="entry name" value="RIBOSOMAL LARGE SUBUNIT PSEUDOURIDINE SYNTHASE D"/>
    <property type="match status" value="1"/>
</dbReference>
<dbReference type="SUPFAM" id="SSF55120">
    <property type="entry name" value="Pseudouridine synthase"/>
    <property type="match status" value="1"/>
</dbReference>
<reference evidence="8" key="2">
    <citation type="submission" date="2016-04" db="EMBL/GenBank/DDBJ databases">
        <title>First Complete Genome Sequence of a Subdivision 6 Acidobacterium.</title>
        <authorList>
            <person name="Huang S."/>
            <person name="Vieira S."/>
            <person name="Bunk B."/>
            <person name="Riedel T."/>
            <person name="Sproeer C."/>
            <person name="Overmann J."/>
        </authorList>
    </citation>
    <scope>NUCLEOTIDE SEQUENCE [LARGE SCALE GENOMIC DNA]</scope>
    <source>
        <strain evidence="8">DSM 100886 HEG_-6_39</strain>
    </source>
</reference>
<accession>A0A143PN73</accession>
<dbReference type="Gene3D" id="3.10.290.10">
    <property type="entry name" value="RNA-binding S4 domain"/>
    <property type="match status" value="1"/>
</dbReference>
<comment type="function">
    <text evidence="5">Responsible for synthesis of pseudouridine from uracil.</text>
</comment>
<dbReference type="KEGG" id="abac:LuPra_03270"/>
<dbReference type="InterPro" id="IPR036986">
    <property type="entry name" value="S4_RNA-bd_sf"/>
</dbReference>
<dbReference type="Pfam" id="PF01479">
    <property type="entry name" value="S4"/>
    <property type="match status" value="1"/>
</dbReference>
<dbReference type="InterPro" id="IPR006145">
    <property type="entry name" value="PsdUridine_synth_RsuA/RluA"/>
</dbReference>
<feature type="active site" evidence="3">
    <location>
        <position position="151"/>
    </location>
</feature>
<evidence type="ECO:0000256" key="4">
    <source>
        <dbReference type="PROSITE-ProRule" id="PRU00182"/>
    </source>
</evidence>
<evidence type="ECO:0000256" key="5">
    <source>
        <dbReference type="RuleBase" id="RU362028"/>
    </source>
</evidence>
<dbReference type="Proteomes" id="UP000076079">
    <property type="component" value="Chromosome"/>
</dbReference>
<evidence type="ECO:0000256" key="2">
    <source>
        <dbReference type="ARBA" id="ARBA00023235"/>
    </source>
</evidence>
<gene>
    <name evidence="7" type="primary">rluD_1</name>
    <name evidence="7" type="ORF">LuPra_03270</name>
</gene>
<feature type="domain" description="RNA-binding S4" evidence="6">
    <location>
        <begin position="25"/>
        <end position="97"/>
    </location>
</feature>
<dbReference type="PANTHER" id="PTHR21600">
    <property type="entry name" value="MITOCHONDRIAL RNA PSEUDOURIDINE SYNTHASE"/>
    <property type="match status" value="1"/>
</dbReference>
<keyword evidence="4" id="KW-0694">RNA-binding</keyword>
<dbReference type="SUPFAM" id="SSF55174">
    <property type="entry name" value="Alpha-L RNA-binding motif"/>
    <property type="match status" value="1"/>
</dbReference>
<evidence type="ECO:0000259" key="6">
    <source>
        <dbReference type="SMART" id="SM00363"/>
    </source>
</evidence>
<dbReference type="InterPro" id="IPR006224">
    <property type="entry name" value="PsdUridine_synth_RluA-like_CS"/>
</dbReference>
<dbReference type="CDD" id="cd02869">
    <property type="entry name" value="PseudoU_synth_RluA_like"/>
    <property type="match status" value="1"/>
</dbReference>
<reference evidence="7 8" key="1">
    <citation type="journal article" date="2016" name="Genome Announc.">
        <title>First Complete Genome Sequence of a Subdivision 6 Acidobacterium Strain.</title>
        <authorList>
            <person name="Huang S."/>
            <person name="Vieira S."/>
            <person name="Bunk B."/>
            <person name="Riedel T."/>
            <person name="Sproer C."/>
            <person name="Overmann J."/>
        </authorList>
    </citation>
    <scope>NUCLEOTIDE SEQUENCE [LARGE SCALE GENOMIC DNA]</scope>
    <source>
        <strain evidence="8">DSM 100886 HEG_-6_39</strain>
    </source>
</reference>
<dbReference type="PATRIC" id="fig|1813736.3.peg.3476"/>
<name>A0A143PN73_LUTPR</name>
<dbReference type="InterPro" id="IPR006225">
    <property type="entry name" value="PsdUridine_synth_RluC/D"/>
</dbReference>
<dbReference type="Gene3D" id="3.30.2350.10">
    <property type="entry name" value="Pseudouridine synthase"/>
    <property type="match status" value="1"/>
</dbReference>
<evidence type="ECO:0000313" key="8">
    <source>
        <dbReference type="Proteomes" id="UP000076079"/>
    </source>
</evidence>
<comment type="catalytic activity">
    <reaction evidence="5">
        <text>a uridine in RNA = a pseudouridine in RNA</text>
        <dbReference type="Rhea" id="RHEA:48348"/>
        <dbReference type="Rhea" id="RHEA-COMP:12068"/>
        <dbReference type="Rhea" id="RHEA-COMP:12069"/>
        <dbReference type="ChEBI" id="CHEBI:65314"/>
        <dbReference type="ChEBI" id="CHEBI:65315"/>
    </reaction>
</comment>
<dbReference type="NCBIfam" id="TIGR00005">
    <property type="entry name" value="rluA_subfam"/>
    <property type="match status" value="1"/>
</dbReference>
<evidence type="ECO:0000313" key="7">
    <source>
        <dbReference type="EMBL" id="AMY10042.1"/>
    </source>
</evidence>
<evidence type="ECO:0000256" key="3">
    <source>
        <dbReference type="PIRSR" id="PIRSR606225-1"/>
    </source>
</evidence>
<dbReference type="InterPro" id="IPR002942">
    <property type="entry name" value="S4_RNA-bd"/>
</dbReference>
<sequence length="328" mass="36622">MAFALPYRIVKSDQTWGVSGDEEGQRLDKFLAAPGRAGSRSRAADAIARGRVFVDGEEVDAAGGARVMRHGEQVRLWMDRPGSASRTPRPPVRDGLEIVHEDADLVVVNKAAGLLTVPLDGDSSAPSVLALLWDRFRSHRTREPLVVHRIDKDTSGLVLFALHETARAALVAQFAHRTPDRVYLALVNGHPDPAEGTWQDRLTWDEDAFVQRRSRADDPEARDAECAYRIVSTFAEASLLEVRLRTGRQGQIRAQAQLHGHSLVGDRRYRPREGAPGHDLRFPRQALHAQRLAFDHPSDDRRVEFTAPTPADLREFLDKLRRQARQGA</sequence>